<name>A0A0N4YVG7_NIPBR</name>
<dbReference type="Proteomes" id="UP000271162">
    <property type="component" value="Unassembled WGS sequence"/>
</dbReference>
<feature type="region of interest" description="Disordered" evidence="1">
    <location>
        <begin position="199"/>
        <end position="305"/>
    </location>
</feature>
<feature type="region of interest" description="Disordered" evidence="1">
    <location>
        <begin position="22"/>
        <end position="41"/>
    </location>
</feature>
<dbReference type="EMBL" id="UYSL01026079">
    <property type="protein sequence ID" value="VDL84982.1"/>
    <property type="molecule type" value="Genomic_DNA"/>
</dbReference>
<evidence type="ECO:0000256" key="1">
    <source>
        <dbReference type="SAM" id="MobiDB-lite"/>
    </source>
</evidence>
<reference evidence="4" key="1">
    <citation type="submission" date="2017-02" db="UniProtKB">
        <authorList>
            <consortium name="WormBaseParasite"/>
        </authorList>
    </citation>
    <scope>IDENTIFICATION</scope>
</reference>
<protein>
    <submittedName>
        <fullName evidence="4">BUB1 mitotic checkpoint serine/threonine kinase</fullName>
    </submittedName>
</protein>
<evidence type="ECO:0000313" key="3">
    <source>
        <dbReference type="Proteomes" id="UP000271162"/>
    </source>
</evidence>
<evidence type="ECO:0000313" key="2">
    <source>
        <dbReference type="EMBL" id="VDL84982.1"/>
    </source>
</evidence>
<dbReference type="AlphaFoldDB" id="A0A0N4YVG7"/>
<evidence type="ECO:0000313" key="4">
    <source>
        <dbReference type="WBParaSite" id="NBR_0002123901-mRNA-1"/>
    </source>
</evidence>
<sequence length="318" mass="35598">MDLVDLEKFDRFWLYCYNKGEEAKKERDEHAAEAREVNRRRGRTPTIERVVLYYTTDRRLSLTPSQPSLSPSPDLYSQRSQLENSARQLFIQPKKPPVVQQDSVTSEPIGDIPPIIPTTANQLPGATSSLSYQTHPCGHIVIYESEEKQPCSDRRSEEATDLSLEQFSSLIPAEINIDTEVESIDEKAEYLLFRLAGTSESDTEEGRVEVSSKTVEQQSATTSTNQLMRIPHVPTSDPVISNQRRSEAPSSYKSEVQTETAATARENREENNQQSPTKDMQGETIPTTDSPSISPLPPIMVLADAPETDVALPDFKEA</sequence>
<organism evidence="4">
    <name type="scientific">Nippostrongylus brasiliensis</name>
    <name type="common">Rat hookworm</name>
    <dbReference type="NCBI Taxonomy" id="27835"/>
    <lineage>
        <taxon>Eukaryota</taxon>
        <taxon>Metazoa</taxon>
        <taxon>Ecdysozoa</taxon>
        <taxon>Nematoda</taxon>
        <taxon>Chromadorea</taxon>
        <taxon>Rhabditida</taxon>
        <taxon>Rhabditina</taxon>
        <taxon>Rhabditomorpha</taxon>
        <taxon>Strongyloidea</taxon>
        <taxon>Heligmosomidae</taxon>
        <taxon>Nippostrongylus</taxon>
    </lineage>
</organism>
<feature type="compositionally biased region" description="Polar residues" evidence="1">
    <location>
        <begin position="211"/>
        <end position="227"/>
    </location>
</feature>
<gene>
    <name evidence="2" type="ORF">NBR_LOCUS21240</name>
</gene>
<feature type="compositionally biased region" description="Polar residues" evidence="1">
    <location>
        <begin position="284"/>
        <end position="293"/>
    </location>
</feature>
<accession>A0A0N4YVG7</accession>
<dbReference type="OMA" id="CGHIVIY"/>
<proteinExistence type="predicted"/>
<keyword evidence="3" id="KW-1185">Reference proteome</keyword>
<dbReference type="WBParaSite" id="NBR_0002123901-mRNA-1">
    <property type="protein sequence ID" value="NBR_0002123901-mRNA-1"/>
    <property type="gene ID" value="NBR_0002123901"/>
</dbReference>
<feature type="compositionally biased region" description="Basic and acidic residues" evidence="1">
    <location>
        <begin position="22"/>
        <end position="39"/>
    </location>
</feature>
<feature type="compositionally biased region" description="Polar residues" evidence="1">
    <location>
        <begin position="238"/>
        <end position="255"/>
    </location>
</feature>
<reference evidence="2 3" key="2">
    <citation type="submission" date="2018-11" db="EMBL/GenBank/DDBJ databases">
        <authorList>
            <consortium name="Pathogen Informatics"/>
        </authorList>
    </citation>
    <scope>NUCLEOTIDE SEQUENCE [LARGE SCALE GENOMIC DNA]</scope>
</reference>